<dbReference type="InterPro" id="IPR036388">
    <property type="entry name" value="WH-like_DNA-bd_sf"/>
</dbReference>
<dbReference type="InterPro" id="IPR035472">
    <property type="entry name" value="RpiR-like_SIS"/>
</dbReference>
<feature type="region of interest" description="Disordered" evidence="5">
    <location>
        <begin position="248"/>
        <end position="269"/>
    </location>
</feature>
<dbReference type="EMBL" id="CADIJO010000032">
    <property type="protein sequence ID" value="CAB3739352.1"/>
    <property type="molecule type" value="Genomic_DNA"/>
</dbReference>
<dbReference type="PROSITE" id="PS51464">
    <property type="entry name" value="SIS"/>
    <property type="match status" value="1"/>
</dbReference>
<evidence type="ECO:0000256" key="4">
    <source>
        <dbReference type="ARBA" id="ARBA00023163"/>
    </source>
</evidence>
<dbReference type="InterPro" id="IPR009057">
    <property type="entry name" value="Homeodomain-like_sf"/>
</dbReference>
<dbReference type="GO" id="GO:0097367">
    <property type="term" value="F:carbohydrate derivative binding"/>
    <property type="evidence" value="ECO:0007669"/>
    <property type="project" value="InterPro"/>
</dbReference>
<feature type="domain" description="SIS" evidence="7">
    <location>
        <begin position="141"/>
        <end position="295"/>
    </location>
</feature>
<evidence type="ECO:0000256" key="2">
    <source>
        <dbReference type="ARBA" id="ARBA00023125"/>
    </source>
</evidence>
<dbReference type="GO" id="GO:0003677">
    <property type="term" value="F:DNA binding"/>
    <property type="evidence" value="ECO:0007669"/>
    <property type="project" value="UniProtKB-KW"/>
</dbReference>
<evidence type="ECO:0000313" key="8">
    <source>
        <dbReference type="EMBL" id="CAB3739352.1"/>
    </source>
</evidence>
<reference evidence="8 9" key="1">
    <citation type="submission" date="2020-04" db="EMBL/GenBank/DDBJ databases">
        <authorList>
            <person name="De Canck E."/>
        </authorList>
    </citation>
    <scope>NUCLEOTIDE SEQUENCE [LARGE SCALE GENOMIC DNA]</scope>
    <source>
        <strain evidence="8 9">LMG 3458</strain>
    </source>
</reference>
<keyword evidence="1" id="KW-0805">Transcription regulation</keyword>
<organism evidence="8 9">
    <name type="scientific">Achromobacter deleyi</name>
    <dbReference type="NCBI Taxonomy" id="1353891"/>
    <lineage>
        <taxon>Bacteria</taxon>
        <taxon>Pseudomonadati</taxon>
        <taxon>Pseudomonadota</taxon>
        <taxon>Betaproteobacteria</taxon>
        <taxon>Burkholderiales</taxon>
        <taxon>Alcaligenaceae</taxon>
        <taxon>Achromobacter</taxon>
    </lineage>
</organism>
<dbReference type="PANTHER" id="PTHR30514">
    <property type="entry name" value="GLUCOKINASE"/>
    <property type="match status" value="1"/>
</dbReference>
<evidence type="ECO:0000256" key="1">
    <source>
        <dbReference type="ARBA" id="ARBA00023015"/>
    </source>
</evidence>
<keyword evidence="2" id="KW-0238">DNA-binding</keyword>
<dbReference type="SUPFAM" id="SSF46689">
    <property type="entry name" value="Homeodomain-like"/>
    <property type="match status" value="1"/>
</dbReference>
<gene>
    <name evidence="8" type="ORF">LMG3458_05613</name>
</gene>
<evidence type="ECO:0000259" key="6">
    <source>
        <dbReference type="PROSITE" id="PS51071"/>
    </source>
</evidence>
<dbReference type="Pfam" id="PF01380">
    <property type="entry name" value="SIS"/>
    <property type="match status" value="1"/>
</dbReference>
<sequence length="326" mass="34562">MFYIVLAPDVTVTTVLQDHLREISATLPAEMQRAARWVLANPAQVGLWSMRRQAQAVGVSPATMLRLARAAGHDSYEAFRAPFQRALAGASDASLRDRAARLQASHAGQAGGRGHDTLTQLQTEAMASIWQANDEAAFDAAVAALLAARQVGFLGTRSAFGIAFQMRYAYHLLRRNGILIDGLGGASAEDADSLQEGDALVVISQAPYPAATVRLTRQIAARGVTILALTDSAAGPVAQAADHVLRFTRPDDPTTADAGPDASAQRGPGSFFHSTAGLLGLAEHLIARLAARGGDAVLQRLADIETRLQADGAYWREPTRRRGVAP</sequence>
<dbReference type="CDD" id="cd05013">
    <property type="entry name" value="SIS_RpiR"/>
    <property type="match status" value="1"/>
</dbReference>
<dbReference type="InterPro" id="IPR047640">
    <property type="entry name" value="RpiR-like"/>
</dbReference>
<keyword evidence="4" id="KW-0804">Transcription</keyword>
<dbReference type="InterPro" id="IPR046348">
    <property type="entry name" value="SIS_dom_sf"/>
</dbReference>
<protein>
    <recommendedName>
        <fullName evidence="10">HTH-type transcriptional regulator HexR</fullName>
    </recommendedName>
</protein>
<evidence type="ECO:0000256" key="3">
    <source>
        <dbReference type="ARBA" id="ARBA00023152"/>
    </source>
</evidence>
<dbReference type="Gene3D" id="3.40.50.10490">
    <property type="entry name" value="Glucose-6-phosphate isomerase like protein, domain 1"/>
    <property type="match status" value="1"/>
</dbReference>
<evidence type="ECO:0008006" key="10">
    <source>
        <dbReference type="Google" id="ProtNLM"/>
    </source>
</evidence>
<evidence type="ECO:0000259" key="7">
    <source>
        <dbReference type="PROSITE" id="PS51464"/>
    </source>
</evidence>
<dbReference type="Gene3D" id="1.10.10.10">
    <property type="entry name" value="Winged helix-like DNA-binding domain superfamily/Winged helix DNA-binding domain"/>
    <property type="match status" value="1"/>
</dbReference>
<keyword evidence="3" id="KW-0324">Glycolysis</keyword>
<dbReference type="GO" id="GO:0003700">
    <property type="term" value="F:DNA-binding transcription factor activity"/>
    <property type="evidence" value="ECO:0007669"/>
    <property type="project" value="InterPro"/>
</dbReference>
<dbReference type="AlphaFoldDB" id="A0A6S7AMY6"/>
<feature type="compositionally biased region" description="Low complexity" evidence="5">
    <location>
        <begin position="253"/>
        <end position="262"/>
    </location>
</feature>
<name>A0A6S7AMY6_9BURK</name>
<dbReference type="PANTHER" id="PTHR30514:SF18">
    <property type="entry name" value="RPIR-FAMILY TRANSCRIPTIONAL REGULATOR"/>
    <property type="match status" value="1"/>
</dbReference>
<evidence type="ECO:0000313" key="9">
    <source>
        <dbReference type="Proteomes" id="UP000494111"/>
    </source>
</evidence>
<dbReference type="Proteomes" id="UP000494111">
    <property type="component" value="Unassembled WGS sequence"/>
</dbReference>
<feature type="domain" description="HTH rpiR-type" evidence="6">
    <location>
        <begin position="14"/>
        <end position="90"/>
    </location>
</feature>
<dbReference type="SUPFAM" id="SSF53697">
    <property type="entry name" value="SIS domain"/>
    <property type="match status" value="1"/>
</dbReference>
<evidence type="ECO:0000256" key="5">
    <source>
        <dbReference type="SAM" id="MobiDB-lite"/>
    </source>
</evidence>
<dbReference type="InterPro" id="IPR001347">
    <property type="entry name" value="SIS_dom"/>
</dbReference>
<dbReference type="PROSITE" id="PS51071">
    <property type="entry name" value="HTH_RPIR"/>
    <property type="match status" value="1"/>
</dbReference>
<dbReference type="InterPro" id="IPR000281">
    <property type="entry name" value="HTH_RpiR"/>
</dbReference>
<dbReference type="GO" id="GO:0006096">
    <property type="term" value="P:glycolytic process"/>
    <property type="evidence" value="ECO:0007669"/>
    <property type="project" value="UniProtKB-KW"/>
</dbReference>
<proteinExistence type="predicted"/>
<accession>A0A6S7AMY6</accession>